<dbReference type="STRING" id="1294262.GCA_001316085_02103"/>
<dbReference type="EMBL" id="AP018930">
    <property type="protein sequence ID" value="BBG27578.1"/>
    <property type="molecule type" value="Genomic_DNA"/>
</dbReference>
<evidence type="ECO:0000313" key="4">
    <source>
        <dbReference type="Proteomes" id="UP000325030"/>
    </source>
</evidence>
<dbReference type="Proteomes" id="UP000325030">
    <property type="component" value="Chromosome"/>
</dbReference>
<evidence type="ECO:0000313" key="2">
    <source>
        <dbReference type="EMBL" id="BBG27578.1"/>
    </source>
</evidence>
<protein>
    <submittedName>
        <fullName evidence="2">Uncharacterized protein</fullName>
    </submittedName>
</protein>
<dbReference type="RefSeq" id="WP_054846218.1">
    <property type="nucleotide sequence ID" value="NZ_AP018929.1"/>
</dbReference>
<accession>A0A510DX41</accession>
<accession>A0A510E6C2</accession>
<dbReference type="KEGG" id="step:IC006_2126"/>
<reference evidence="4" key="1">
    <citation type="submission" date="2018-09" db="EMBL/GenBank/DDBJ databases">
        <title>Complete Genome Sequencing of Sulfolobus sp. JCM 16834.</title>
        <authorList>
            <person name="Kato S."/>
            <person name="Itoh T."/>
            <person name="Ohkuma M."/>
        </authorList>
    </citation>
    <scope>NUCLEOTIDE SEQUENCE [LARGE SCALE GENOMIC DNA]</scope>
    <source>
        <strain evidence="4">IC-007</strain>
    </source>
</reference>
<dbReference type="GeneID" id="41718460"/>
<dbReference type="Proteomes" id="UP000322983">
    <property type="component" value="Chromosome"/>
</dbReference>
<gene>
    <name evidence="1" type="ORF">IC006_2126</name>
    <name evidence="2" type="ORF">IC007_2132</name>
</gene>
<sequence>MLENVKGVLSVYRTDGRSLVKLWGDDLKVDKDKLLAYLRENMEIGSSQAPKLDMGSFLGFAMILDDVGIVFVNNYLVITDPMKVNWDQVISSTMKEVTQV</sequence>
<organism evidence="2 4">
    <name type="scientific">Sulfuracidifex tepidarius</name>
    <dbReference type="NCBI Taxonomy" id="1294262"/>
    <lineage>
        <taxon>Archaea</taxon>
        <taxon>Thermoproteota</taxon>
        <taxon>Thermoprotei</taxon>
        <taxon>Sulfolobales</taxon>
        <taxon>Sulfolobaceae</taxon>
        <taxon>Sulfuracidifex</taxon>
    </lineage>
</organism>
<reference evidence="2 3" key="2">
    <citation type="journal article" date="2020" name="Int. J. Syst. Evol. Microbiol.">
        <title>Sulfuracidifex tepidarius gen. nov., sp. nov. and transfer of Sulfolobus metallicus Huber and Stetter 1992 to the genus Sulfuracidifex as Sulfuracidifex metallicus comb. nov.</title>
        <authorList>
            <person name="Itoh T."/>
            <person name="Miura T."/>
            <person name="Sakai H.D."/>
            <person name="Kato S."/>
            <person name="Ohkuma M."/>
            <person name="Takashina T."/>
        </authorList>
    </citation>
    <scope>NUCLEOTIDE SEQUENCE</scope>
    <source>
        <strain evidence="1 3">IC-006</strain>
        <strain evidence="2">IC-007</strain>
    </source>
</reference>
<evidence type="ECO:0000313" key="1">
    <source>
        <dbReference type="EMBL" id="BBG24792.1"/>
    </source>
</evidence>
<proteinExistence type="predicted"/>
<dbReference type="AlphaFoldDB" id="A0A510E6C2"/>
<keyword evidence="3" id="KW-1185">Reference proteome</keyword>
<evidence type="ECO:0000313" key="3">
    <source>
        <dbReference type="Proteomes" id="UP000322983"/>
    </source>
</evidence>
<dbReference type="EMBL" id="AP018929">
    <property type="protein sequence ID" value="BBG24792.1"/>
    <property type="molecule type" value="Genomic_DNA"/>
</dbReference>
<name>A0A510E6C2_9CREN</name>
<dbReference type="OrthoDB" id="33808at2157"/>